<evidence type="ECO:0000256" key="1">
    <source>
        <dbReference type="SAM" id="MobiDB-lite"/>
    </source>
</evidence>
<name>A0A2T2NDI5_CORCC</name>
<protein>
    <submittedName>
        <fullName evidence="2">Uncharacterized protein</fullName>
    </submittedName>
</protein>
<gene>
    <name evidence="2" type="ORF">BS50DRAFT_648548</name>
</gene>
<dbReference type="Proteomes" id="UP000240883">
    <property type="component" value="Unassembled WGS sequence"/>
</dbReference>
<reference evidence="2 3" key="1">
    <citation type="journal article" date="2018" name="Front. Microbiol.">
        <title>Genome-Wide Analysis of Corynespora cassiicola Leaf Fall Disease Putative Effectors.</title>
        <authorList>
            <person name="Lopez D."/>
            <person name="Ribeiro S."/>
            <person name="Label P."/>
            <person name="Fumanal B."/>
            <person name="Venisse J.S."/>
            <person name="Kohler A."/>
            <person name="de Oliveira R.R."/>
            <person name="Labutti K."/>
            <person name="Lipzen A."/>
            <person name="Lail K."/>
            <person name="Bauer D."/>
            <person name="Ohm R.A."/>
            <person name="Barry K.W."/>
            <person name="Spatafora J."/>
            <person name="Grigoriev I.V."/>
            <person name="Martin F.M."/>
            <person name="Pujade-Renaud V."/>
        </authorList>
    </citation>
    <scope>NUCLEOTIDE SEQUENCE [LARGE SCALE GENOMIC DNA]</scope>
    <source>
        <strain evidence="2 3">Philippines</strain>
    </source>
</reference>
<feature type="compositionally biased region" description="Basic and acidic residues" evidence="1">
    <location>
        <begin position="518"/>
        <end position="539"/>
    </location>
</feature>
<feature type="compositionally biased region" description="Basic and acidic residues" evidence="1">
    <location>
        <begin position="720"/>
        <end position="730"/>
    </location>
</feature>
<dbReference type="STRING" id="1448308.A0A2T2NDI5"/>
<feature type="region of interest" description="Disordered" evidence="1">
    <location>
        <begin position="640"/>
        <end position="793"/>
    </location>
</feature>
<organism evidence="2 3">
    <name type="scientific">Corynespora cassiicola Philippines</name>
    <dbReference type="NCBI Taxonomy" id="1448308"/>
    <lineage>
        <taxon>Eukaryota</taxon>
        <taxon>Fungi</taxon>
        <taxon>Dikarya</taxon>
        <taxon>Ascomycota</taxon>
        <taxon>Pezizomycotina</taxon>
        <taxon>Dothideomycetes</taxon>
        <taxon>Pleosporomycetidae</taxon>
        <taxon>Pleosporales</taxon>
        <taxon>Corynesporascaceae</taxon>
        <taxon>Corynespora</taxon>
    </lineage>
</organism>
<feature type="compositionally biased region" description="Basic and acidic residues" evidence="1">
    <location>
        <begin position="460"/>
        <end position="473"/>
    </location>
</feature>
<feature type="region of interest" description="Disordered" evidence="1">
    <location>
        <begin position="975"/>
        <end position="1094"/>
    </location>
</feature>
<accession>A0A2T2NDI5</accession>
<feature type="compositionally biased region" description="Basic and acidic residues" evidence="1">
    <location>
        <begin position="1010"/>
        <end position="1079"/>
    </location>
</feature>
<dbReference type="EMBL" id="KZ678140">
    <property type="protein sequence ID" value="PSN63108.1"/>
    <property type="molecule type" value="Genomic_DNA"/>
</dbReference>
<feature type="region of interest" description="Disordered" evidence="1">
    <location>
        <begin position="812"/>
        <end position="907"/>
    </location>
</feature>
<feature type="compositionally biased region" description="Polar residues" evidence="1">
    <location>
        <begin position="336"/>
        <end position="347"/>
    </location>
</feature>
<feature type="compositionally biased region" description="Low complexity" evidence="1">
    <location>
        <begin position="278"/>
        <end position="292"/>
    </location>
</feature>
<dbReference type="OrthoDB" id="5423516at2759"/>
<keyword evidence="3" id="KW-1185">Reference proteome</keyword>
<evidence type="ECO:0000313" key="3">
    <source>
        <dbReference type="Proteomes" id="UP000240883"/>
    </source>
</evidence>
<feature type="compositionally biased region" description="Low complexity" evidence="1">
    <location>
        <begin position="656"/>
        <end position="672"/>
    </location>
</feature>
<feature type="compositionally biased region" description="Polar residues" evidence="1">
    <location>
        <begin position="839"/>
        <end position="857"/>
    </location>
</feature>
<feature type="compositionally biased region" description="Basic and acidic residues" evidence="1">
    <location>
        <begin position="991"/>
        <end position="1000"/>
    </location>
</feature>
<feature type="region of interest" description="Disordered" evidence="1">
    <location>
        <begin position="273"/>
        <end position="577"/>
    </location>
</feature>
<proteinExistence type="predicted"/>
<evidence type="ECO:0000313" key="2">
    <source>
        <dbReference type="EMBL" id="PSN63108.1"/>
    </source>
</evidence>
<sequence>MPSLKGLNCFIELTAQKKLQEFGTFYNDGLVEAFIPVPEESSSFVVRLTSSEFIAPGLAVYVFIDGVYQCNRNRQNLKLRQPLDRQSLVDFCLRQKEEKQPDGTMIARDWTFERLSIAGANEAPDVCSANVMENIGCIEVIVLRCTGSRDGSSAHGADNAAKVPAFGFDGASDVPVHHFGLDGQGPEENPDITNYDDRGTLKIQGRDGNSMRLGFDSQFGRSRFSQPNSRSHRSLYSKALRGSFTQSMESPIPGVHYGKGPIPTKSGAELKASWSQLPNSPSIIPPNESVPEPEWPLIFSTGLGNDESRRKGPPPSLQLGSATENHLPGAWPASPFGSSASPQSLRSNIDHRSVSFSPADIGLSRPASPEKAPSLTKALNGTGWDSAELTGPDSWEHSNEWSETSNDDVKHIRHTRSSTKSGWGDEPPAYTTVSGLRSEKSKSNARGTKSVRHNGSAWDSKSRVAKDHDRWSMVDDLSCAGSWASGSTVRPHTTHRPQGLNSAMYHGLKSRSQSSGRDGSKRPVWGEEYDHGWEGENTGKKHQPGSSNWVPDSPKTRSRAESIHSTTTLEMIPTPPAPTFACAVSKKEDKYRDNIQTPPAFGTDLGKFFVVSKNGRKTSDFSYSSSWDFSKDKDVTFTWGDDAVQKDATGNKQTRSSSQKESMSKKASSAESPAFPKVNSAWGETKKSATKSVSVKDKKSQLEEAIDATKGWDNGWGADWKSEPNADGIKKGSTSQGYDWGAEKGWGNVASKSKEVKSSHWNATDKDKPKSEAHSKVKGTIGSGQNTSKEKANTTDAKAVYGFHDEFKDQKEGFKADGWGSVAFGDTKPDGPKTPKPTSQRISQKGSHITEKTTYSALLTIDPKPKAHWKFPPPPPAKILRPVPEDNKSLTSNNKPKTKKPWSVPEEPLYKISKEKAEEKKLEHQVRAGKGTLYTHAIGRPEYLDTLEKPYAIFRFKYRSQAVLDKIFNQNANVKSTFKHQVPAKNPPSPEGKKDGKDADNASAATSAVGRERVRKWVEQQTKRRSADASIRTDKETHKSEEGWGAETEKKETKWGDGGWRDEQKAEKKDRDWTSDERNGGWGADTGAPAGVSW</sequence>
<feature type="compositionally biased region" description="Basic and acidic residues" evidence="1">
    <location>
        <begin position="752"/>
        <end position="775"/>
    </location>
</feature>
<dbReference type="AlphaFoldDB" id="A0A2T2NDI5"/>